<accession>A0A1F4VDB4</accession>
<dbReference type="PANTHER" id="PTHR33908:SF11">
    <property type="entry name" value="MEMBRANE PROTEIN"/>
    <property type="match status" value="1"/>
</dbReference>
<feature type="transmembrane region" description="Helical" evidence="8">
    <location>
        <begin position="89"/>
        <end position="110"/>
    </location>
</feature>
<evidence type="ECO:0000256" key="5">
    <source>
        <dbReference type="ARBA" id="ARBA00022692"/>
    </source>
</evidence>
<organism evidence="10 11">
    <name type="scientific">candidate division WWE3 bacterium RIFCSPLOWO2_01_FULL_41_18</name>
    <dbReference type="NCBI Taxonomy" id="1802625"/>
    <lineage>
        <taxon>Bacteria</taxon>
        <taxon>Katanobacteria</taxon>
    </lineage>
</organism>
<gene>
    <name evidence="10" type="ORF">A3A78_04805</name>
</gene>
<feature type="transmembrane region" description="Helical" evidence="8">
    <location>
        <begin position="241"/>
        <end position="259"/>
    </location>
</feature>
<dbReference type="Pfam" id="PF13231">
    <property type="entry name" value="PMT_2"/>
    <property type="match status" value="1"/>
</dbReference>
<dbReference type="PANTHER" id="PTHR33908">
    <property type="entry name" value="MANNOSYLTRANSFERASE YKCB-RELATED"/>
    <property type="match status" value="1"/>
</dbReference>
<proteinExistence type="predicted"/>
<feature type="domain" description="Glycosyltransferase RgtA/B/C/D-like" evidence="9">
    <location>
        <begin position="93"/>
        <end position="197"/>
    </location>
</feature>
<feature type="transmembrane region" description="Helical" evidence="8">
    <location>
        <begin position="117"/>
        <end position="137"/>
    </location>
</feature>
<dbReference type="GO" id="GO:0009103">
    <property type="term" value="P:lipopolysaccharide biosynthetic process"/>
    <property type="evidence" value="ECO:0007669"/>
    <property type="project" value="UniProtKB-ARBA"/>
</dbReference>
<evidence type="ECO:0000256" key="4">
    <source>
        <dbReference type="ARBA" id="ARBA00022679"/>
    </source>
</evidence>
<evidence type="ECO:0000256" key="1">
    <source>
        <dbReference type="ARBA" id="ARBA00004651"/>
    </source>
</evidence>
<feature type="transmembrane region" description="Helical" evidence="8">
    <location>
        <begin position="359"/>
        <end position="377"/>
    </location>
</feature>
<feature type="transmembrane region" description="Helical" evidence="8">
    <location>
        <begin position="300"/>
        <end position="322"/>
    </location>
</feature>
<feature type="transmembrane region" description="Helical" evidence="8">
    <location>
        <begin position="334"/>
        <end position="353"/>
    </location>
</feature>
<dbReference type="InterPro" id="IPR038731">
    <property type="entry name" value="RgtA/B/C-like"/>
</dbReference>
<keyword evidence="7 8" id="KW-0472">Membrane</keyword>
<reference evidence="10 11" key="1">
    <citation type="journal article" date="2016" name="Nat. Commun.">
        <title>Thousands of microbial genomes shed light on interconnected biogeochemical processes in an aquifer system.</title>
        <authorList>
            <person name="Anantharaman K."/>
            <person name="Brown C.T."/>
            <person name="Hug L.A."/>
            <person name="Sharon I."/>
            <person name="Castelle C.J."/>
            <person name="Probst A.J."/>
            <person name="Thomas B.C."/>
            <person name="Singh A."/>
            <person name="Wilkins M.J."/>
            <person name="Karaoz U."/>
            <person name="Brodie E.L."/>
            <person name="Williams K.H."/>
            <person name="Hubbard S.S."/>
            <person name="Banfield J.F."/>
        </authorList>
    </citation>
    <scope>NUCLEOTIDE SEQUENCE [LARGE SCALE GENOMIC DNA]</scope>
</reference>
<evidence type="ECO:0000256" key="2">
    <source>
        <dbReference type="ARBA" id="ARBA00022475"/>
    </source>
</evidence>
<feature type="transmembrane region" description="Helical" evidence="8">
    <location>
        <begin position="384"/>
        <end position="401"/>
    </location>
</feature>
<comment type="subcellular location">
    <subcellularLocation>
        <location evidence="1">Cell membrane</location>
        <topology evidence="1">Multi-pass membrane protein</topology>
    </subcellularLocation>
</comment>
<evidence type="ECO:0000259" key="9">
    <source>
        <dbReference type="Pfam" id="PF13231"/>
    </source>
</evidence>
<evidence type="ECO:0000256" key="7">
    <source>
        <dbReference type="ARBA" id="ARBA00023136"/>
    </source>
</evidence>
<dbReference type="GO" id="GO:0016763">
    <property type="term" value="F:pentosyltransferase activity"/>
    <property type="evidence" value="ECO:0007669"/>
    <property type="project" value="TreeGrafter"/>
</dbReference>
<dbReference type="AlphaFoldDB" id="A0A1F4VDB4"/>
<feature type="transmembrane region" description="Helical" evidence="8">
    <location>
        <begin position="190"/>
        <end position="209"/>
    </location>
</feature>
<name>A0A1F4VDB4_UNCKA</name>
<keyword evidence="4" id="KW-0808">Transferase</keyword>
<dbReference type="InterPro" id="IPR050297">
    <property type="entry name" value="LipidA_mod_glycosyltrf_83"/>
</dbReference>
<keyword evidence="3" id="KW-0328">Glycosyltransferase</keyword>
<dbReference type="Proteomes" id="UP000176504">
    <property type="component" value="Unassembled WGS sequence"/>
</dbReference>
<keyword evidence="6 8" id="KW-1133">Transmembrane helix</keyword>
<evidence type="ECO:0000256" key="8">
    <source>
        <dbReference type="SAM" id="Phobius"/>
    </source>
</evidence>
<evidence type="ECO:0000313" key="10">
    <source>
        <dbReference type="EMBL" id="OGC55266.1"/>
    </source>
</evidence>
<evidence type="ECO:0000313" key="11">
    <source>
        <dbReference type="Proteomes" id="UP000176504"/>
    </source>
</evidence>
<keyword evidence="5 8" id="KW-0812">Transmembrane</keyword>
<keyword evidence="2" id="KW-1003">Cell membrane</keyword>
<dbReference type="GO" id="GO:0005886">
    <property type="term" value="C:plasma membrane"/>
    <property type="evidence" value="ECO:0007669"/>
    <property type="project" value="UniProtKB-SubCell"/>
</dbReference>
<comment type="caution">
    <text evidence="10">The sequence shown here is derived from an EMBL/GenBank/DDBJ whole genome shotgun (WGS) entry which is preliminary data.</text>
</comment>
<protein>
    <recommendedName>
        <fullName evidence="9">Glycosyltransferase RgtA/B/C/D-like domain-containing protein</fullName>
    </recommendedName>
</protein>
<evidence type="ECO:0000256" key="6">
    <source>
        <dbReference type="ARBA" id="ARBA00022989"/>
    </source>
</evidence>
<feature type="transmembrane region" description="Helical" evidence="8">
    <location>
        <begin position="165"/>
        <end position="184"/>
    </location>
</feature>
<evidence type="ECO:0000256" key="3">
    <source>
        <dbReference type="ARBA" id="ARBA00022676"/>
    </source>
</evidence>
<feature type="transmembrane region" description="Helical" evidence="8">
    <location>
        <begin position="9"/>
        <end position="26"/>
    </location>
</feature>
<dbReference type="EMBL" id="MEVI01000003">
    <property type="protein sequence ID" value="OGC55266.1"/>
    <property type="molecule type" value="Genomic_DNA"/>
</dbReference>
<feature type="transmembrane region" description="Helical" evidence="8">
    <location>
        <begin position="143"/>
        <end position="160"/>
    </location>
</feature>
<sequence length="522" mass="60942">MGVKSFSKLAVIVFFLAYFLTGVFVYRDYGVPWDEKIQQEYGVEVFNHVFLRDKKPLDKIDKFYGPVFEVFLVGAQKIFNLSDSREIYFSRHFLTFMTQYAGVLFFFLLLRKRFGTWLSLLGSAVLVLTPRLFAHSFYNSKDMVFLSFFIINVYFVLQFLDKRSYFSAFILAFTSAVLIDTRILGVLIPFFVALFISSGVLLPYTLSFLRKRESRSRVKPGMTIIDSGLSLSLLKQELKPLVVYVLVTAIFTVLFWPTLWENPVGNFIKAFKYYPQPTEMLFYGKKIESVNLPFYYAPGWMLVTIPPAYIFVFCLGLFYFVYKRSSLRKEDMLILLWFFVPLLSVILLKSVLYDEWRQLFFIYPAFVYILTFAVNASGFFLKRALILAVLVNALLALGFMYRNHPFENMYFNVFAGEKSTIGQRFDLDYWGLSYRKGLEYIVRTDDRDKIKVKVANYPGKNNTLILPEPDRKRLDVSQKTKEPDYYVTNFRGEVVVPESFEEVHSVWADGVKILNVYKKGTP</sequence>